<sequence length="188" mass="21099">MLQLIQKHNHQVAGSALQRKRDIYRFRGGPLLGWLLDECRRRGETQLVMLRQLGFTPSHMTLLRNHKRKSSGISQATVEACARYLGVQPIVIKLLAGHILPSDFLLPGMTEEEVLDRAWAEARGDMALRALVPEDCSNWPLAARRAVMALYHESTGMDPLGLHQLPGILQELQRAAQIHVGNMREAAL</sequence>
<dbReference type="RefSeq" id="WP_188704434.1">
    <property type="nucleotide sequence ID" value="NZ_BMLX01000002.1"/>
</dbReference>
<evidence type="ECO:0000313" key="2">
    <source>
        <dbReference type="Proteomes" id="UP000637267"/>
    </source>
</evidence>
<organism evidence="1 2">
    <name type="scientific">Silvimonas iriomotensis</name>
    <dbReference type="NCBI Taxonomy" id="449662"/>
    <lineage>
        <taxon>Bacteria</taxon>
        <taxon>Pseudomonadati</taxon>
        <taxon>Pseudomonadota</taxon>
        <taxon>Betaproteobacteria</taxon>
        <taxon>Neisseriales</taxon>
        <taxon>Chitinibacteraceae</taxon>
        <taxon>Silvimonas</taxon>
    </lineage>
</organism>
<evidence type="ECO:0008006" key="3">
    <source>
        <dbReference type="Google" id="ProtNLM"/>
    </source>
</evidence>
<keyword evidence="2" id="KW-1185">Reference proteome</keyword>
<proteinExistence type="predicted"/>
<protein>
    <recommendedName>
        <fullName evidence="3">HTH cro/C1-type domain-containing protein</fullName>
    </recommendedName>
</protein>
<dbReference type="Proteomes" id="UP000637267">
    <property type="component" value="Unassembled WGS sequence"/>
</dbReference>
<accession>A0ABQ2P9W7</accession>
<name>A0ABQ2P9W7_9NEIS</name>
<comment type="caution">
    <text evidence="1">The sequence shown here is derived from an EMBL/GenBank/DDBJ whole genome shotgun (WGS) entry which is preliminary data.</text>
</comment>
<evidence type="ECO:0000313" key="1">
    <source>
        <dbReference type="EMBL" id="GGP21907.1"/>
    </source>
</evidence>
<reference evidence="2" key="1">
    <citation type="journal article" date="2019" name="Int. J. Syst. Evol. Microbiol.">
        <title>The Global Catalogue of Microorganisms (GCM) 10K type strain sequencing project: providing services to taxonomists for standard genome sequencing and annotation.</title>
        <authorList>
            <consortium name="The Broad Institute Genomics Platform"/>
            <consortium name="The Broad Institute Genome Sequencing Center for Infectious Disease"/>
            <person name="Wu L."/>
            <person name="Ma J."/>
        </authorList>
    </citation>
    <scope>NUCLEOTIDE SEQUENCE [LARGE SCALE GENOMIC DNA]</scope>
    <source>
        <strain evidence="2">CGMCC 1.8859</strain>
    </source>
</reference>
<gene>
    <name evidence="1" type="ORF">GCM10010970_22800</name>
</gene>
<dbReference type="EMBL" id="BMLX01000002">
    <property type="protein sequence ID" value="GGP21907.1"/>
    <property type="molecule type" value="Genomic_DNA"/>
</dbReference>